<proteinExistence type="predicted"/>
<evidence type="ECO:0000313" key="2">
    <source>
        <dbReference type="Proteomes" id="UP000241426"/>
    </source>
</evidence>
<dbReference type="Proteomes" id="UP000241426">
    <property type="component" value="Unassembled WGS sequence"/>
</dbReference>
<sequence length="355" mass="39646">MKSIKTKISLYDLFTDGCDAFNFTNNKIVAEHMCLSAIYDVDESSFTTILDGVNQIEVGGNTYITEGFCINNEIHLSGFKISNSIAAMENIDRDKYNKLLNSCKSGSGICVLSGTKCSPVKDILNQLVTDLSVAGISYARVVRLGEHYFCFFDSHVLEFESIRKLKDFIVESYLNIIVIEVGNDSNLARLSGELAVSGACSIIVKPAKSGCHLIEDIASTLGATFLSTYLKSVLFVASVPLVNDEDNFSRVLFSSDARSSYWENIKSSPTSDEYILVEDRFDDAVSKCNDKITLCEFIENNKLVSRYIKMGLSAPEYISNFNLSPEWKSIYDRSAIIMRERKSTADFIDFFIGRY</sequence>
<comment type="caution">
    <text evidence="1">The sequence shown here is derived from an EMBL/GenBank/DDBJ whole genome shotgun (WGS) entry which is preliminary data.</text>
</comment>
<dbReference type="RefSeq" id="WP_107288907.1">
    <property type="nucleotide sequence ID" value="NZ_PYNF01000002.1"/>
</dbReference>
<name>A0A2T3KN06_9GAMM</name>
<protein>
    <submittedName>
        <fullName evidence="1">Uncharacterized protein</fullName>
    </submittedName>
</protein>
<gene>
    <name evidence="1" type="ORF">C9J27_03915</name>
</gene>
<evidence type="ECO:0000313" key="1">
    <source>
        <dbReference type="EMBL" id="PSV01180.1"/>
    </source>
</evidence>
<organism evidence="1 2">
    <name type="scientific">Photobacterium kishitanii</name>
    <dbReference type="NCBI Taxonomy" id="318456"/>
    <lineage>
        <taxon>Bacteria</taxon>
        <taxon>Pseudomonadati</taxon>
        <taxon>Pseudomonadota</taxon>
        <taxon>Gammaproteobacteria</taxon>
        <taxon>Vibrionales</taxon>
        <taxon>Vibrionaceae</taxon>
        <taxon>Photobacterium</taxon>
    </lineage>
</organism>
<accession>A0A2T3KN06</accession>
<dbReference type="AlphaFoldDB" id="A0A2T3KN06"/>
<reference evidence="1 2" key="1">
    <citation type="submission" date="2018-01" db="EMBL/GenBank/DDBJ databases">
        <title>Whole genome sequencing of Histamine producing bacteria.</title>
        <authorList>
            <person name="Butler K."/>
        </authorList>
    </citation>
    <scope>NUCLEOTIDE SEQUENCE [LARGE SCALE GENOMIC DNA]</scope>
    <source>
        <strain evidence="1 2">FS-7.2</strain>
    </source>
</reference>
<dbReference type="EMBL" id="PYNF01000002">
    <property type="protein sequence ID" value="PSV01180.1"/>
    <property type="molecule type" value="Genomic_DNA"/>
</dbReference>